<dbReference type="GO" id="GO:0009252">
    <property type="term" value="P:peptidoglycan biosynthetic process"/>
    <property type="evidence" value="ECO:0007669"/>
    <property type="project" value="UniProtKB-KW"/>
</dbReference>
<evidence type="ECO:0000256" key="5">
    <source>
        <dbReference type="ARBA" id="ARBA00022692"/>
    </source>
</evidence>
<keyword evidence="8 11" id="KW-1133">Transmembrane helix</keyword>
<evidence type="ECO:0000256" key="8">
    <source>
        <dbReference type="ARBA" id="ARBA00022989"/>
    </source>
</evidence>
<dbReference type="InterPro" id="IPR050515">
    <property type="entry name" value="Beta-lactam/transpept"/>
</dbReference>
<evidence type="ECO:0000256" key="1">
    <source>
        <dbReference type="ARBA" id="ARBA00004167"/>
    </source>
</evidence>
<dbReference type="GO" id="GO:0005886">
    <property type="term" value="C:plasma membrane"/>
    <property type="evidence" value="ECO:0007669"/>
    <property type="project" value="UniProtKB-SubCell"/>
</dbReference>
<evidence type="ECO:0000313" key="14">
    <source>
        <dbReference type="EMBL" id="MSS38233.1"/>
    </source>
</evidence>
<evidence type="ECO:0000256" key="6">
    <source>
        <dbReference type="ARBA" id="ARBA00022960"/>
    </source>
</evidence>
<dbReference type="GO" id="GO:0008360">
    <property type="term" value="P:regulation of cell shape"/>
    <property type="evidence" value="ECO:0007669"/>
    <property type="project" value="UniProtKB-KW"/>
</dbReference>
<evidence type="ECO:0000313" key="15">
    <source>
        <dbReference type="Proteomes" id="UP000429958"/>
    </source>
</evidence>
<feature type="transmembrane region" description="Helical" evidence="11">
    <location>
        <begin position="21"/>
        <end position="40"/>
    </location>
</feature>
<proteinExistence type="inferred from homology"/>
<dbReference type="Pfam" id="PF03717">
    <property type="entry name" value="PBP_dimer"/>
    <property type="match status" value="1"/>
</dbReference>
<feature type="domain" description="Penicillin-binding protein transpeptidase" evidence="12">
    <location>
        <begin position="630"/>
        <end position="946"/>
    </location>
</feature>
<evidence type="ECO:0000259" key="12">
    <source>
        <dbReference type="Pfam" id="PF00905"/>
    </source>
</evidence>
<organism evidence="14 15">
    <name type="scientific">Clostridium porci</name>
    <dbReference type="NCBI Taxonomy" id="2605778"/>
    <lineage>
        <taxon>Bacteria</taxon>
        <taxon>Bacillati</taxon>
        <taxon>Bacillota</taxon>
        <taxon>Clostridia</taxon>
        <taxon>Eubacteriales</taxon>
        <taxon>Clostridiaceae</taxon>
        <taxon>Clostridium</taxon>
    </lineage>
</organism>
<dbReference type="InterPro" id="IPR036138">
    <property type="entry name" value="PBP_dimer_sf"/>
</dbReference>
<dbReference type="PANTHER" id="PTHR30627:SF2">
    <property type="entry name" value="PEPTIDOGLYCAN D,D-TRANSPEPTIDASE MRDA"/>
    <property type="match status" value="1"/>
</dbReference>
<dbReference type="Gene3D" id="3.40.710.10">
    <property type="entry name" value="DD-peptidase/beta-lactamase superfamily"/>
    <property type="match status" value="1"/>
</dbReference>
<keyword evidence="15" id="KW-1185">Reference proteome</keyword>
<sequence length="974" mass="109365">MFNELREILQDFFKKLFASRLFALSVIFTLMFAGLIGKLFRMQILEGSSYQEEYMQLTEKSTTTPGTRGNIYDRNGNLLAYNQLAYVVTIQDTGDYPRPADRNAMLYRLVSILERRGETVEGKLELAMDQNGEMVFTYGPESARNRFLLNFYGLPSTDKLDDAKGRYPSNITAREAFEYKKKAYELDRMKDEKGNPLILPDKTALDIINIIYTMKLTEYKKYETTTVATGISEETMMEINENIADLKGVAVEQSSIRKYNDSLYFAPIIGYTGKVQEEQIADLNEQWRQSEGEKGLTGDTAEKYDLNDIVGRTGIEKSLELELQGEKGYSRMYVDNMGRPREMIQQTDAKAGNDVYLTIDRDLQIAIYNLIEKQLAGILAHQLVNEDVDLTKVTDSSKIPIPVKDVYYQLINNNVLSLPAMAEEDATDIEKEIYSIYDASREQILNTLSNELKSPHARAMNELPEDLSAYMRYIYSFLSDSSIGIIQKDKIDQNSQEYLAWNQGTISLRDYIYSGISASWVDTTRLDITTSKYSNAEDIFNSLVDYVTESLRDDSKFTKQMFRYLINNQVITGRQLCLALYAQGVLKDNPQEIAALQSGDENYAFVFIRDKISKIELTPAQLALDPCTAGCVVTDVNTGEVRALVTYPSYDNNRLSGSVDAAYYSQLNEDLSKPLYNNATQARKAPGSTFKPITAVAALEEGVIDTVESIECTGDYKEVTPDIKCWIYPGRHNHLNIEGALENSCNYFFSEVAHRMGTNEYGIYSTDSGLDIIRKYASLFGLDHTSGVEIPENDPQLTDKDLERSAIGQGTHSYTNVQLSRYVAAIANRGTVFELSLLDKLTDSDGNLIQDYTPEVHSQIEVADTTWDAVQAGMRRVITDSSAKRIFSDLPVEVAGKTGTAQETKTRANHAFFVSFAPYSQPEIAVTINIPYGYAGTNAATLGKKVYEYYYGYTTLEQIEGSGALGVSTVNIGD</sequence>
<dbReference type="Gene3D" id="3.30.1390.30">
    <property type="entry name" value="Penicillin-binding protein 2a, domain 3"/>
    <property type="match status" value="1"/>
</dbReference>
<evidence type="ECO:0000256" key="11">
    <source>
        <dbReference type="SAM" id="Phobius"/>
    </source>
</evidence>
<gene>
    <name evidence="14" type="ORF">FYJ39_17255</name>
</gene>
<feature type="domain" description="Penicillin-binding protein dimerisation" evidence="13">
    <location>
        <begin position="64"/>
        <end position="342"/>
    </location>
</feature>
<keyword evidence="10" id="KW-0961">Cell wall biogenesis/degradation</keyword>
<dbReference type="GO" id="GO:0071972">
    <property type="term" value="F:peptidoglycan L,D-transpeptidase activity"/>
    <property type="evidence" value="ECO:0007669"/>
    <property type="project" value="TreeGrafter"/>
</dbReference>
<dbReference type="RefSeq" id="WP_154473671.1">
    <property type="nucleotide sequence ID" value="NZ_VUMD01000020.1"/>
</dbReference>
<evidence type="ECO:0000259" key="13">
    <source>
        <dbReference type="Pfam" id="PF03717"/>
    </source>
</evidence>
<keyword evidence="6" id="KW-0133">Cell shape</keyword>
<evidence type="ECO:0000256" key="9">
    <source>
        <dbReference type="ARBA" id="ARBA00023136"/>
    </source>
</evidence>
<keyword evidence="7" id="KW-0573">Peptidoglycan synthesis</keyword>
<reference evidence="14 15" key="1">
    <citation type="submission" date="2019-08" db="EMBL/GenBank/DDBJ databases">
        <title>In-depth cultivation of the pig gut microbiome towards novel bacterial diversity and tailored functional studies.</title>
        <authorList>
            <person name="Wylensek D."/>
            <person name="Hitch T.C.A."/>
            <person name="Clavel T."/>
        </authorList>
    </citation>
    <scope>NUCLEOTIDE SEQUENCE [LARGE SCALE GENOMIC DNA]</scope>
    <source>
        <strain evidence="14 15">WCA-389-WT-23D1</strain>
    </source>
</reference>
<keyword evidence="9 11" id="KW-0472">Membrane</keyword>
<accession>A0A7X2NPP3</accession>
<dbReference type="Pfam" id="PF00905">
    <property type="entry name" value="Transpeptidase"/>
    <property type="match status" value="1"/>
</dbReference>
<dbReference type="GO" id="GO:0071555">
    <property type="term" value="P:cell wall organization"/>
    <property type="evidence" value="ECO:0007669"/>
    <property type="project" value="UniProtKB-KW"/>
</dbReference>
<dbReference type="InterPro" id="IPR001460">
    <property type="entry name" value="PCN-bd_Tpept"/>
</dbReference>
<dbReference type="SUPFAM" id="SSF56601">
    <property type="entry name" value="beta-lactamase/transpeptidase-like"/>
    <property type="match status" value="1"/>
</dbReference>
<dbReference type="InterPro" id="IPR005311">
    <property type="entry name" value="PBP_dimer"/>
</dbReference>
<keyword evidence="4" id="KW-1003">Cell membrane</keyword>
<dbReference type="EMBL" id="VUMD01000020">
    <property type="protein sequence ID" value="MSS38233.1"/>
    <property type="molecule type" value="Genomic_DNA"/>
</dbReference>
<name>A0A7X2NPP3_9CLOT</name>
<dbReference type="InterPro" id="IPR012338">
    <property type="entry name" value="Beta-lactam/transpept-like"/>
</dbReference>
<evidence type="ECO:0000256" key="7">
    <source>
        <dbReference type="ARBA" id="ARBA00022984"/>
    </source>
</evidence>
<keyword evidence="5 11" id="KW-0812">Transmembrane</keyword>
<dbReference type="Gene3D" id="3.90.1310.10">
    <property type="entry name" value="Penicillin-binding protein 2a (Domain 2)"/>
    <property type="match status" value="2"/>
</dbReference>
<dbReference type="AlphaFoldDB" id="A0A7X2NPP3"/>
<comment type="similarity">
    <text evidence="3">Belongs to the transpeptidase family.</text>
</comment>
<evidence type="ECO:0000256" key="2">
    <source>
        <dbReference type="ARBA" id="ARBA00004236"/>
    </source>
</evidence>
<evidence type="ECO:0000256" key="4">
    <source>
        <dbReference type="ARBA" id="ARBA00022475"/>
    </source>
</evidence>
<dbReference type="Proteomes" id="UP000429958">
    <property type="component" value="Unassembled WGS sequence"/>
</dbReference>
<dbReference type="PANTHER" id="PTHR30627">
    <property type="entry name" value="PEPTIDOGLYCAN D,D-TRANSPEPTIDASE"/>
    <property type="match status" value="1"/>
</dbReference>
<protein>
    <submittedName>
        <fullName evidence="14">Penicillin-binding protein</fullName>
    </submittedName>
</protein>
<dbReference type="GO" id="GO:0008658">
    <property type="term" value="F:penicillin binding"/>
    <property type="evidence" value="ECO:0007669"/>
    <property type="project" value="InterPro"/>
</dbReference>
<evidence type="ECO:0000256" key="3">
    <source>
        <dbReference type="ARBA" id="ARBA00007171"/>
    </source>
</evidence>
<evidence type="ECO:0000256" key="10">
    <source>
        <dbReference type="ARBA" id="ARBA00023316"/>
    </source>
</evidence>
<comment type="subcellular location">
    <subcellularLocation>
        <location evidence="2">Cell membrane</location>
    </subcellularLocation>
    <subcellularLocation>
        <location evidence="1">Membrane</location>
        <topology evidence="1">Single-pass membrane protein</topology>
    </subcellularLocation>
</comment>
<dbReference type="SUPFAM" id="SSF56519">
    <property type="entry name" value="Penicillin binding protein dimerisation domain"/>
    <property type="match status" value="1"/>
</dbReference>
<comment type="caution">
    <text evidence="14">The sequence shown here is derived from an EMBL/GenBank/DDBJ whole genome shotgun (WGS) entry which is preliminary data.</text>
</comment>